<feature type="domain" description="Predicted pPIWI-associating nuclease" evidence="1">
    <location>
        <begin position="11"/>
        <end position="147"/>
    </location>
</feature>
<proteinExistence type="predicted"/>
<dbReference type="AlphaFoldDB" id="A0A923HDL3"/>
<dbReference type="RefSeq" id="WP_186912532.1">
    <property type="nucleotide sequence ID" value="NZ_JACOFV010000009.1"/>
</dbReference>
<protein>
    <submittedName>
        <fullName evidence="3">Uncharacterized protein</fullName>
    </submittedName>
</protein>
<dbReference type="Pfam" id="PF18165">
    <property type="entry name" value="pP_pnuc_1"/>
    <property type="match status" value="1"/>
</dbReference>
<dbReference type="Proteomes" id="UP000634011">
    <property type="component" value="Unassembled WGS sequence"/>
</dbReference>
<dbReference type="InterPro" id="IPR040556">
    <property type="entry name" value="pP_pnuc_1"/>
</dbReference>
<evidence type="ECO:0000259" key="1">
    <source>
        <dbReference type="Pfam" id="PF18165"/>
    </source>
</evidence>
<gene>
    <name evidence="3" type="ORF">H8K32_10910</name>
</gene>
<reference evidence="3" key="1">
    <citation type="submission" date="2020-08" db="EMBL/GenBank/DDBJ databases">
        <title>Novel species isolated from subtropical streams in China.</title>
        <authorList>
            <person name="Lu H."/>
        </authorList>
    </citation>
    <scope>NUCLEOTIDE SEQUENCE</scope>
    <source>
        <strain evidence="3">KACC 12607</strain>
    </source>
</reference>
<dbReference type="InterPro" id="IPR041584">
    <property type="entry name" value="Put_pPIWI_pnuc_2"/>
</dbReference>
<keyword evidence="4" id="KW-1185">Reference proteome</keyword>
<sequence length="283" mass="31391">MIQQASSHLAKKLEVEFHKKLLAAAIAQLDNAGDPLAVNSFCSTVRELIRHVLSFLASDEEIKKCPWFQPDSTSRTGITRSHAVHFIVCGGLTEDYVTTQLEIELPEIKKELSSAIKVLNKFTHLNEATFNIPIAEFEPQAISVINALTEVLDLGQDCRAQLTQSLAHRIEKGVVSAAISETLLAINEIATHHSVEFIDIEEIEVVSIGSTEIEISVHGNIEVELQWGSNSDVKNDTGAVANDSFPFRCMITSHTTEPEETHIETDHLQIDTSDWFGDQDDEY</sequence>
<name>A0A923HDL3_9BURK</name>
<evidence type="ECO:0000259" key="2">
    <source>
        <dbReference type="Pfam" id="PF18166"/>
    </source>
</evidence>
<evidence type="ECO:0000313" key="3">
    <source>
        <dbReference type="EMBL" id="MBC3862612.1"/>
    </source>
</evidence>
<dbReference type="EMBL" id="JACOFV010000009">
    <property type="protein sequence ID" value="MBC3862612.1"/>
    <property type="molecule type" value="Genomic_DNA"/>
</dbReference>
<organism evidence="3 4">
    <name type="scientific">Undibacterium jejuense</name>
    <dbReference type="NCBI Taxonomy" id="1344949"/>
    <lineage>
        <taxon>Bacteria</taxon>
        <taxon>Pseudomonadati</taxon>
        <taxon>Pseudomonadota</taxon>
        <taxon>Betaproteobacteria</taxon>
        <taxon>Burkholderiales</taxon>
        <taxon>Oxalobacteraceae</taxon>
        <taxon>Undibacterium</taxon>
    </lineage>
</organism>
<feature type="domain" description="Predicted pPIWI-associating nuclease group 2" evidence="2">
    <location>
        <begin position="156"/>
        <end position="276"/>
    </location>
</feature>
<comment type="caution">
    <text evidence="3">The sequence shown here is derived from an EMBL/GenBank/DDBJ whole genome shotgun (WGS) entry which is preliminary data.</text>
</comment>
<dbReference type="Pfam" id="PF18166">
    <property type="entry name" value="pP_pnuc_2"/>
    <property type="match status" value="1"/>
</dbReference>
<evidence type="ECO:0000313" key="4">
    <source>
        <dbReference type="Proteomes" id="UP000634011"/>
    </source>
</evidence>
<accession>A0A923HDL3</accession>